<dbReference type="EMBL" id="SUMF01000002">
    <property type="protein sequence ID" value="TJZ77401.1"/>
    <property type="molecule type" value="Genomic_DNA"/>
</dbReference>
<feature type="transmembrane region" description="Helical" evidence="1">
    <location>
        <begin position="415"/>
        <end position="436"/>
    </location>
</feature>
<evidence type="ECO:0008006" key="4">
    <source>
        <dbReference type="Google" id="ProtNLM"/>
    </source>
</evidence>
<keyword evidence="1" id="KW-0812">Transmembrane</keyword>
<evidence type="ECO:0000256" key="1">
    <source>
        <dbReference type="SAM" id="Phobius"/>
    </source>
</evidence>
<dbReference type="RefSeq" id="WP_136771877.1">
    <property type="nucleotide sequence ID" value="NZ_CP156074.1"/>
</dbReference>
<feature type="transmembrane region" description="Helical" evidence="1">
    <location>
        <begin position="273"/>
        <end position="294"/>
    </location>
</feature>
<protein>
    <recommendedName>
        <fullName evidence="4">Glycosyltransferase RgtA/B/C/D-like domain-containing protein</fullName>
    </recommendedName>
</protein>
<feature type="transmembrane region" description="Helical" evidence="1">
    <location>
        <begin position="339"/>
        <end position="364"/>
    </location>
</feature>
<keyword evidence="1" id="KW-1133">Transmembrane helix</keyword>
<reference evidence="2 3" key="1">
    <citation type="submission" date="2019-04" db="EMBL/GenBank/DDBJ databases">
        <title>Chitiniphilus eburnea sp. nov., a novel chitinolytic bacterium isolated from aquaculture sludge.</title>
        <authorList>
            <person name="Sheng M."/>
        </authorList>
    </citation>
    <scope>NUCLEOTIDE SEQUENCE [LARGE SCALE GENOMIC DNA]</scope>
    <source>
        <strain evidence="2 3">HX-2-15</strain>
    </source>
</reference>
<feature type="transmembrane region" description="Helical" evidence="1">
    <location>
        <begin position="167"/>
        <end position="188"/>
    </location>
</feature>
<feature type="transmembrane region" description="Helical" evidence="1">
    <location>
        <begin position="86"/>
        <end position="106"/>
    </location>
</feature>
<keyword evidence="1" id="KW-0472">Membrane</keyword>
<proteinExistence type="predicted"/>
<evidence type="ECO:0000313" key="2">
    <source>
        <dbReference type="EMBL" id="TJZ77401.1"/>
    </source>
</evidence>
<dbReference type="Proteomes" id="UP000310016">
    <property type="component" value="Unassembled WGS sequence"/>
</dbReference>
<feature type="transmembrane region" description="Helical" evidence="1">
    <location>
        <begin position="200"/>
        <end position="219"/>
    </location>
</feature>
<dbReference type="AlphaFoldDB" id="A0A4U0Q806"/>
<feature type="transmembrane region" description="Helical" evidence="1">
    <location>
        <begin position="12"/>
        <end position="31"/>
    </location>
</feature>
<sequence>MYETSLFSKKKLPVVIGALLLIVLWLVAHPYRGIVHDARLYFAQAIYLDNPAAFSSDLFFKFGSQDKYTFFTNAYSFLLSIFGVKVIYFIWLAFQLIWISAVYFIARSAMPARQAIFVSMCLAAVGDNYYGGNGIFEYSEGFLTARIAAEALSLSAIALAMNSKKSIAIGMMLLALICHPLMAIWAALPVIAICFPHPRILISAALLVTVTGLLFFFLYHTNSLDPAWQAQVIRGVPYLYFSEWTPQQKAAPLIDILTIFTAFIAARGRFRLLLFIIIASGCLGYLLSWAASYFDNIFLLKIQPWRIGWITSSFSKFCAGYIFIHAFRHRSKIVNHVFLPIFLSSLFSPSVWLASALAVSWLWLTKYSHSEEQRPLFNFAKLMWLLPLFIIIMAATELPDFQTATPLYNNNSLVFFQYLIGSDIKWLLPFILWGIIFRTPPIIGGMLAVLWITVLLVCWDVRSPLLRELESGPVKTPHAIQSIIRPGDMVYWPDNPELAWIVFRTAHYESGTQAAGMIFSRENALEAGHRYQVGQLLYKNKVLDFNFDAFDKFCRASHVKALVVPASKQFLLSQPRHYLFSLHSRKYGLLLCP</sequence>
<accession>A0A4U0Q806</accession>
<keyword evidence="3" id="KW-1185">Reference proteome</keyword>
<dbReference type="OrthoDB" id="8769293at2"/>
<gene>
    <name evidence="2" type="ORF">FAZ21_03425</name>
</gene>
<organism evidence="2 3">
    <name type="scientific">Chitiniphilus eburneus</name>
    <dbReference type="NCBI Taxonomy" id="2571148"/>
    <lineage>
        <taxon>Bacteria</taxon>
        <taxon>Pseudomonadati</taxon>
        <taxon>Pseudomonadota</taxon>
        <taxon>Betaproteobacteria</taxon>
        <taxon>Neisseriales</taxon>
        <taxon>Chitinibacteraceae</taxon>
        <taxon>Chitiniphilus</taxon>
    </lineage>
</organism>
<comment type="caution">
    <text evidence="2">The sequence shown here is derived from an EMBL/GenBank/DDBJ whole genome shotgun (WGS) entry which is preliminary data.</text>
</comment>
<feature type="transmembrane region" description="Helical" evidence="1">
    <location>
        <begin position="376"/>
        <end position="395"/>
    </location>
</feature>
<feature type="transmembrane region" description="Helical" evidence="1">
    <location>
        <begin position="442"/>
        <end position="461"/>
    </location>
</feature>
<name>A0A4U0Q806_9NEIS</name>
<evidence type="ECO:0000313" key="3">
    <source>
        <dbReference type="Proteomes" id="UP000310016"/>
    </source>
</evidence>